<name>A0A6V8N0C7_9BACT</name>
<keyword evidence="6" id="KW-1185">Reference proteome</keyword>
<dbReference type="InterPro" id="IPR050811">
    <property type="entry name" value="Phosphate_ABC_transporter"/>
</dbReference>
<feature type="domain" description="PBP" evidence="3">
    <location>
        <begin position="27"/>
        <end position="201"/>
    </location>
</feature>
<evidence type="ECO:0000313" key="6">
    <source>
        <dbReference type="Proteomes" id="UP000831485"/>
    </source>
</evidence>
<evidence type="ECO:0000313" key="4">
    <source>
        <dbReference type="EMBL" id="GFO65851.1"/>
    </source>
</evidence>
<protein>
    <submittedName>
        <fullName evidence="4">Phosphate-binding protein</fullName>
    </submittedName>
    <submittedName>
        <fullName evidence="5">Substrate-binding domain-containing protein</fullName>
    </submittedName>
</protein>
<dbReference type="Proteomes" id="UP000831485">
    <property type="component" value="Chromosome"/>
</dbReference>
<accession>A0A6V8N0C7</accession>
<evidence type="ECO:0000256" key="1">
    <source>
        <dbReference type="ARBA" id="ARBA00022729"/>
    </source>
</evidence>
<dbReference type="AlphaFoldDB" id="A0A6V8N0C7"/>
<dbReference type="PANTHER" id="PTHR30570">
    <property type="entry name" value="PERIPLASMIC PHOSPHATE BINDING COMPONENT OF PHOSPHATE ABC TRANSPORTER"/>
    <property type="match status" value="1"/>
</dbReference>
<dbReference type="Gene3D" id="3.40.190.10">
    <property type="entry name" value="Periplasmic binding protein-like II"/>
    <property type="match status" value="2"/>
</dbReference>
<dbReference type="PANTHER" id="PTHR30570:SF1">
    <property type="entry name" value="PHOSPHATE-BINDING PROTEIN PSTS"/>
    <property type="match status" value="1"/>
</dbReference>
<organism evidence="4">
    <name type="scientific">Geomonas paludis</name>
    <dbReference type="NCBI Taxonomy" id="2740185"/>
    <lineage>
        <taxon>Bacteria</taxon>
        <taxon>Pseudomonadati</taxon>
        <taxon>Thermodesulfobacteriota</taxon>
        <taxon>Desulfuromonadia</taxon>
        <taxon>Geobacterales</taxon>
        <taxon>Geobacteraceae</taxon>
        <taxon>Geomonas</taxon>
    </lineage>
</organism>
<feature type="chain" id="PRO_5028454129" evidence="2">
    <location>
        <begin position="23"/>
        <end position="252"/>
    </location>
</feature>
<dbReference type="Pfam" id="PF12849">
    <property type="entry name" value="PBP_like_2"/>
    <property type="match status" value="1"/>
</dbReference>
<evidence type="ECO:0000256" key="2">
    <source>
        <dbReference type="SAM" id="SignalP"/>
    </source>
</evidence>
<evidence type="ECO:0000259" key="3">
    <source>
        <dbReference type="Pfam" id="PF12849"/>
    </source>
</evidence>
<dbReference type="EMBL" id="CP096574">
    <property type="protein sequence ID" value="UPU36595.1"/>
    <property type="molecule type" value="Genomic_DNA"/>
</dbReference>
<feature type="signal peptide" evidence="2">
    <location>
        <begin position="1"/>
        <end position="22"/>
    </location>
</feature>
<proteinExistence type="predicted"/>
<dbReference type="RefSeq" id="WP_183350299.1">
    <property type="nucleotide sequence ID" value="NZ_BLXY01000013.1"/>
</dbReference>
<dbReference type="Proteomes" id="UP000568888">
    <property type="component" value="Unassembled WGS sequence"/>
</dbReference>
<evidence type="ECO:0000313" key="5">
    <source>
        <dbReference type="EMBL" id="UPU36595.1"/>
    </source>
</evidence>
<dbReference type="EMBL" id="BLXY01000013">
    <property type="protein sequence ID" value="GFO65851.1"/>
    <property type="molecule type" value="Genomic_DNA"/>
</dbReference>
<reference evidence="4" key="1">
    <citation type="journal article" date="2021" name="Int. J. Syst. Evol. Microbiol.">
        <title>Geomonas silvestris sp. nov., Geomonas paludis sp. nov. and Geomonas limicola sp. nov., isolated from terrestrial environments, and emended description of the genus Geomonas.</title>
        <authorList>
            <person name="Itoh H."/>
            <person name="Xu Z."/>
            <person name="Masuda Y."/>
            <person name="Ushijima N."/>
            <person name="Hayakawa C."/>
            <person name="Shiratori Y."/>
            <person name="Senoo K."/>
        </authorList>
    </citation>
    <scope>NUCLEOTIDE SEQUENCE</scope>
    <source>
        <strain evidence="4">Red736</strain>
    </source>
</reference>
<gene>
    <name evidence="4" type="ORF">GMPD_37700</name>
    <name evidence="5" type="ORF">M1B72_02505</name>
</gene>
<sequence length="252" mass="26392">MKRGIISLALVASMAFGNTAMGEEIKAGGGGAPIDGYLKPVQEAFEKSTGITLKLNFSSATLAFKQLAAGELDLSTAGLAYPDLLKTAKKENIEVADPSAYVATEIGASKIYTVAHRDNPVAALTMDQLKGIFTGKITNWKEVGGNDAPILIVLSSINPATNAAFKKLALGDAPFAADVVDAGRFEDVREKVAANPEAIAFGPVTMVDATIKTVKTPDVARPVIVITKGAPSAKVQKLISFIKGEGQQYIKQ</sequence>
<dbReference type="InterPro" id="IPR024370">
    <property type="entry name" value="PBP_domain"/>
</dbReference>
<reference evidence="5" key="2">
    <citation type="submission" date="2022-04" db="EMBL/GenBank/DDBJ databases">
        <authorList>
            <person name="Liu G."/>
        </authorList>
    </citation>
    <scope>NUCLEOTIDE SEQUENCE</scope>
    <source>
        <strain evidence="5">RG22</strain>
    </source>
</reference>
<keyword evidence="1 2" id="KW-0732">Signal</keyword>
<dbReference type="SUPFAM" id="SSF53850">
    <property type="entry name" value="Periplasmic binding protein-like II"/>
    <property type="match status" value="1"/>
</dbReference>